<feature type="repeat" description="WD" evidence="4">
    <location>
        <begin position="336"/>
        <end position="366"/>
    </location>
</feature>
<organism evidence="7 8">
    <name type="scientific">Cronartium quercuum f. sp. fusiforme G11</name>
    <dbReference type="NCBI Taxonomy" id="708437"/>
    <lineage>
        <taxon>Eukaryota</taxon>
        <taxon>Fungi</taxon>
        <taxon>Dikarya</taxon>
        <taxon>Basidiomycota</taxon>
        <taxon>Pucciniomycotina</taxon>
        <taxon>Pucciniomycetes</taxon>
        <taxon>Pucciniales</taxon>
        <taxon>Coleosporiaceae</taxon>
        <taxon>Cronartium</taxon>
    </lineage>
</organism>
<evidence type="ECO:0000256" key="5">
    <source>
        <dbReference type="SAM" id="MobiDB-lite"/>
    </source>
</evidence>
<dbReference type="Pfam" id="PF12937">
    <property type="entry name" value="F-box-like"/>
    <property type="match status" value="1"/>
</dbReference>
<keyword evidence="3" id="KW-0833">Ubl conjugation pathway</keyword>
<dbReference type="PANTHER" id="PTHR19872">
    <property type="entry name" value="UBIQUITIN LIGASE SPECIFICITY FACTOR/HREP PROTEIN"/>
    <property type="match status" value="1"/>
</dbReference>
<keyword evidence="1 4" id="KW-0853">WD repeat</keyword>
<keyword evidence="2" id="KW-0677">Repeat</keyword>
<dbReference type="PROSITE" id="PS50294">
    <property type="entry name" value="WD_REPEATS_REGION"/>
    <property type="match status" value="5"/>
</dbReference>
<dbReference type="InterPro" id="IPR019775">
    <property type="entry name" value="WD40_repeat_CS"/>
</dbReference>
<dbReference type="InterPro" id="IPR051075">
    <property type="entry name" value="SCF_subunit_WD-repeat"/>
</dbReference>
<dbReference type="SUPFAM" id="SSF50978">
    <property type="entry name" value="WD40 repeat-like"/>
    <property type="match status" value="1"/>
</dbReference>
<reference evidence="7" key="1">
    <citation type="submission" date="2013-11" db="EMBL/GenBank/DDBJ databases">
        <title>Genome sequence of the fusiform rust pathogen reveals effectors for host alternation and coevolution with pine.</title>
        <authorList>
            <consortium name="DOE Joint Genome Institute"/>
            <person name="Smith K."/>
            <person name="Pendleton A."/>
            <person name="Kubisiak T."/>
            <person name="Anderson C."/>
            <person name="Salamov A."/>
            <person name="Aerts A."/>
            <person name="Riley R."/>
            <person name="Clum A."/>
            <person name="Lindquist E."/>
            <person name="Ence D."/>
            <person name="Campbell M."/>
            <person name="Kronenberg Z."/>
            <person name="Feau N."/>
            <person name="Dhillon B."/>
            <person name="Hamelin R."/>
            <person name="Burleigh J."/>
            <person name="Smith J."/>
            <person name="Yandell M."/>
            <person name="Nelson C."/>
            <person name="Grigoriev I."/>
            <person name="Davis J."/>
        </authorList>
    </citation>
    <scope>NUCLEOTIDE SEQUENCE</scope>
    <source>
        <strain evidence="7">G11</strain>
    </source>
</reference>
<dbReference type="Proteomes" id="UP000886653">
    <property type="component" value="Unassembled WGS sequence"/>
</dbReference>
<dbReference type="OrthoDB" id="19711at2759"/>
<dbReference type="InterPro" id="IPR036322">
    <property type="entry name" value="WD40_repeat_dom_sf"/>
</dbReference>
<dbReference type="Gene3D" id="2.130.10.10">
    <property type="entry name" value="YVTN repeat-like/Quinoprotein amine dehydrogenase"/>
    <property type="match status" value="2"/>
</dbReference>
<dbReference type="InterPro" id="IPR036047">
    <property type="entry name" value="F-box-like_dom_sf"/>
</dbReference>
<comment type="caution">
    <text evidence="7">The sequence shown here is derived from an EMBL/GenBank/DDBJ whole genome shotgun (WGS) entry which is preliminary data.</text>
</comment>
<dbReference type="PRINTS" id="PR00320">
    <property type="entry name" value="GPROTEINBRPT"/>
</dbReference>
<dbReference type="PANTHER" id="PTHR19872:SF9">
    <property type="entry name" value="UBIQUITIN-BINDING SDF UBIQUITIN LIGASE COMPLEX SUBUNIT"/>
    <property type="match status" value="1"/>
</dbReference>
<feature type="domain" description="F-box" evidence="6">
    <location>
        <begin position="113"/>
        <end position="158"/>
    </location>
</feature>
<keyword evidence="8" id="KW-1185">Reference proteome</keyword>
<feature type="repeat" description="WD" evidence="4">
    <location>
        <begin position="419"/>
        <end position="460"/>
    </location>
</feature>
<dbReference type="AlphaFoldDB" id="A0A9P6TD48"/>
<proteinExistence type="predicted"/>
<feature type="repeat" description="WD" evidence="4">
    <location>
        <begin position="378"/>
        <end position="418"/>
    </location>
</feature>
<evidence type="ECO:0000313" key="8">
    <source>
        <dbReference type="Proteomes" id="UP000886653"/>
    </source>
</evidence>
<protein>
    <recommendedName>
        <fullName evidence="6">F-box domain-containing protein</fullName>
    </recommendedName>
</protein>
<dbReference type="SMART" id="SM00320">
    <property type="entry name" value="WD40"/>
    <property type="match status" value="5"/>
</dbReference>
<dbReference type="InterPro" id="IPR001810">
    <property type="entry name" value="F-box_dom"/>
</dbReference>
<feature type="repeat" description="WD" evidence="4">
    <location>
        <begin position="256"/>
        <end position="295"/>
    </location>
</feature>
<dbReference type="InterPro" id="IPR001680">
    <property type="entry name" value="WD40_rpt"/>
</dbReference>
<feature type="repeat" description="WD" evidence="4">
    <location>
        <begin position="296"/>
        <end position="335"/>
    </location>
</feature>
<name>A0A9P6TD48_9BASI</name>
<dbReference type="CDD" id="cd00200">
    <property type="entry name" value="WD40"/>
    <property type="match status" value="1"/>
</dbReference>
<dbReference type="PROSITE" id="PS50082">
    <property type="entry name" value="WD_REPEATS_2"/>
    <property type="match status" value="5"/>
</dbReference>
<dbReference type="InterPro" id="IPR020472">
    <property type="entry name" value="WD40_PAC1"/>
</dbReference>
<evidence type="ECO:0000259" key="6">
    <source>
        <dbReference type="Pfam" id="PF12937"/>
    </source>
</evidence>
<evidence type="ECO:0000256" key="4">
    <source>
        <dbReference type="PROSITE-ProRule" id="PRU00221"/>
    </source>
</evidence>
<dbReference type="PROSITE" id="PS00678">
    <property type="entry name" value="WD_REPEATS_1"/>
    <property type="match status" value="3"/>
</dbReference>
<evidence type="ECO:0000256" key="3">
    <source>
        <dbReference type="ARBA" id="ARBA00022786"/>
    </source>
</evidence>
<dbReference type="Pfam" id="PF00400">
    <property type="entry name" value="WD40"/>
    <property type="match status" value="5"/>
</dbReference>
<evidence type="ECO:0000313" key="7">
    <source>
        <dbReference type="EMBL" id="KAG0147997.1"/>
    </source>
</evidence>
<dbReference type="EMBL" id="MU167241">
    <property type="protein sequence ID" value="KAG0147997.1"/>
    <property type="molecule type" value="Genomic_DNA"/>
</dbReference>
<gene>
    <name evidence="7" type="ORF">CROQUDRAFT_670141</name>
</gene>
<dbReference type="SUPFAM" id="SSF81383">
    <property type="entry name" value="F-box domain"/>
    <property type="match status" value="1"/>
</dbReference>
<dbReference type="Gene3D" id="1.20.1280.50">
    <property type="match status" value="1"/>
</dbReference>
<sequence length="489" mass="54832">MHSTNNQSVLNHLIRSTSPSLLQDHHHVSLSLSSSHRKPPTNPTHDEACFVDPPFPSPMPLNRHSITLPDHASDHQLIPNSPPPPIARTTLFNLIGPSKSIRITSVPGKVDFLSRLPVELSLYILLGFQDPLSLARSRAVCRSWKILAEDPVLWHELFKLQPKWAFKQDDQFEINRSTHINYGSSNRQIARRLSLLLGESIHDQIKITNRNDIIKEEEEEQEEITFKAKLDWFEIFRDRYIIDRRWKEGNMMAKSLKGHQDSVYCLQFDDQKLVTGSRDKTVKIWNIESGLCLKTLKGHTGSVLSVRFDEEILLSGSSDCKVLVWDLKTTQIITELTGHTSGVLDLALNSSWIISGSKDSTVRIWSRTKNGILPHRTISGHVGPVNAIALTSTGQLLTASGDSSMKLWDPSTGVLIRLFEGHLRGLACIALAEGLGMVISGSKDETIKIWDLKTGACLRTMLGHEGLVRTLEVNERERRLVSGRGSPET</sequence>
<evidence type="ECO:0000256" key="1">
    <source>
        <dbReference type="ARBA" id="ARBA00022574"/>
    </source>
</evidence>
<feature type="region of interest" description="Disordered" evidence="5">
    <location>
        <begin position="25"/>
        <end position="46"/>
    </location>
</feature>
<dbReference type="InterPro" id="IPR015943">
    <property type="entry name" value="WD40/YVTN_repeat-like_dom_sf"/>
</dbReference>
<evidence type="ECO:0000256" key="2">
    <source>
        <dbReference type="ARBA" id="ARBA00022737"/>
    </source>
</evidence>
<accession>A0A9P6TD48</accession>